<keyword evidence="1" id="KW-0472">Membrane</keyword>
<proteinExistence type="predicted"/>
<sequence length="116" mass="13476">MVSDRVSQILMFAWMFIVVYVITAHLFLAAFLSVVIMLSRLFGQKYRTEGERHSAEKRYKQSKWLPVFSVVLLLVLGMFTTISVWRMVVVGGLFLVLTVFELVDSYLWYKKETANA</sequence>
<feature type="transmembrane region" description="Helical" evidence="1">
    <location>
        <begin position="12"/>
        <end position="43"/>
    </location>
</feature>
<feature type="transmembrane region" description="Helical" evidence="1">
    <location>
        <begin position="64"/>
        <end position="82"/>
    </location>
</feature>
<reference evidence="2 3" key="1">
    <citation type="submission" date="2019-07" db="EMBL/GenBank/DDBJ databases">
        <authorList>
            <person name="Park Y.J."/>
            <person name="Jeong S.E."/>
            <person name="Jung H.S."/>
        </authorList>
    </citation>
    <scope>NUCLEOTIDE SEQUENCE [LARGE SCALE GENOMIC DNA]</scope>
    <source>
        <strain evidence="3">P16(2019)</strain>
    </source>
</reference>
<accession>A0A553ZTG3</accession>
<protein>
    <submittedName>
        <fullName evidence="2">Uncharacterized protein</fullName>
    </submittedName>
</protein>
<evidence type="ECO:0000313" key="2">
    <source>
        <dbReference type="EMBL" id="TSB44764.1"/>
    </source>
</evidence>
<dbReference type="EMBL" id="VLXZ01000020">
    <property type="protein sequence ID" value="TSB44764.1"/>
    <property type="molecule type" value="Genomic_DNA"/>
</dbReference>
<gene>
    <name evidence="2" type="ORF">FN960_19840</name>
</gene>
<evidence type="ECO:0000313" key="3">
    <source>
        <dbReference type="Proteomes" id="UP000318521"/>
    </source>
</evidence>
<name>A0A553ZTG3_9BACI</name>
<dbReference type="RefSeq" id="WP_143850611.1">
    <property type="nucleotide sequence ID" value="NZ_VLXZ01000020.1"/>
</dbReference>
<comment type="caution">
    <text evidence="2">The sequence shown here is derived from an EMBL/GenBank/DDBJ whole genome shotgun (WGS) entry which is preliminary data.</text>
</comment>
<keyword evidence="1" id="KW-1133">Transmembrane helix</keyword>
<organism evidence="2 3">
    <name type="scientific">Alkalicoccobacillus porphyridii</name>
    <dbReference type="NCBI Taxonomy" id="2597270"/>
    <lineage>
        <taxon>Bacteria</taxon>
        <taxon>Bacillati</taxon>
        <taxon>Bacillota</taxon>
        <taxon>Bacilli</taxon>
        <taxon>Bacillales</taxon>
        <taxon>Bacillaceae</taxon>
        <taxon>Alkalicoccobacillus</taxon>
    </lineage>
</organism>
<keyword evidence="1" id="KW-0812">Transmembrane</keyword>
<dbReference type="AlphaFoldDB" id="A0A553ZTG3"/>
<dbReference type="Proteomes" id="UP000318521">
    <property type="component" value="Unassembled WGS sequence"/>
</dbReference>
<feature type="transmembrane region" description="Helical" evidence="1">
    <location>
        <begin position="88"/>
        <end position="109"/>
    </location>
</feature>
<keyword evidence="3" id="KW-1185">Reference proteome</keyword>
<evidence type="ECO:0000256" key="1">
    <source>
        <dbReference type="SAM" id="Phobius"/>
    </source>
</evidence>